<protein>
    <submittedName>
        <fullName evidence="1">Uncharacterized protein</fullName>
    </submittedName>
</protein>
<dbReference type="EMBL" id="VSRR010068451">
    <property type="protein sequence ID" value="MPC85431.1"/>
    <property type="molecule type" value="Genomic_DNA"/>
</dbReference>
<sequence>MSTSVTPASSSSGWLF</sequence>
<evidence type="ECO:0000313" key="2">
    <source>
        <dbReference type="Proteomes" id="UP000324222"/>
    </source>
</evidence>
<dbReference type="AlphaFoldDB" id="A0A5B7IIZ6"/>
<name>A0A5B7IIZ6_PORTR</name>
<organism evidence="1 2">
    <name type="scientific">Portunus trituberculatus</name>
    <name type="common">Swimming crab</name>
    <name type="synonym">Neptunus trituberculatus</name>
    <dbReference type="NCBI Taxonomy" id="210409"/>
    <lineage>
        <taxon>Eukaryota</taxon>
        <taxon>Metazoa</taxon>
        <taxon>Ecdysozoa</taxon>
        <taxon>Arthropoda</taxon>
        <taxon>Crustacea</taxon>
        <taxon>Multicrustacea</taxon>
        <taxon>Malacostraca</taxon>
        <taxon>Eumalacostraca</taxon>
        <taxon>Eucarida</taxon>
        <taxon>Decapoda</taxon>
        <taxon>Pleocyemata</taxon>
        <taxon>Brachyura</taxon>
        <taxon>Eubrachyura</taxon>
        <taxon>Portunoidea</taxon>
        <taxon>Portunidae</taxon>
        <taxon>Portuninae</taxon>
        <taxon>Portunus</taxon>
    </lineage>
</organism>
<reference evidence="1 2" key="1">
    <citation type="submission" date="2019-05" db="EMBL/GenBank/DDBJ databases">
        <title>Another draft genome of Portunus trituberculatus and its Hox gene families provides insights of decapod evolution.</title>
        <authorList>
            <person name="Jeong J.-H."/>
            <person name="Song I."/>
            <person name="Kim S."/>
            <person name="Choi T."/>
            <person name="Kim D."/>
            <person name="Ryu S."/>
            <person name="Kim W."/>
        </authorList>
    </citation>
    <scope>NUCLEOTIDE SEQUENCE [LARGE SCALE GENOMIC DNA]</scope>
    <source>
        <tissue evidence="1">Muscle</tissue>
    </source>
</reference>
<evidence type="ECO:0000313" key="1">
    <source>
        <dbReference type="EMBL" id="MPC85431.1"/>
    </source>
</evidence>
<comment type="caution">
    <text evidence="1">The sequence shown here is derived from an EMBL/GenBank/DDBJ whole genome shotgun (WGS) entry which is preliminary data.</text>
</comment>
<accession>A0A5B7IIZ6</accession>
<keyword evidence="2" id="KW-1185">Reference proteome</keyword>
<gene>
    <name evidence="1" type="ORF">E2C01_080207</name>
</gene>
<dbReference type="Proteomes" id="UP000324222">
    <property type="component" value="Unassembled WGS sequence"/>
</dbReference>
<proteinExistence type="predicted"/>